<evidence type="ECO:0000313" key="3">
    <source>
        <dbReference type="Proteomes" id="UP001150941"/>
    </source>
</evidence>
<feature type="compositionally biased region" description="Polar residues" evidence="1">
    <location>
        <begin position="301"/>
        <end position="323"/>
    </location>
</feature>
<dbReference type="EMBL" id="JAPQKS010000004">
    <property type="protein sequence ID" value="KAJ5232241.1"/>
    <property type="molecule type" value="Genomic_DNA"/>
</dbReference>
<dbReference type="Proteomes" id="UP001150941">
    <property type="component" value="Unassembled WGS sequence"/>
</dbReference>
<feature type="region of interest" description="Disordered" evidence="1">
    <location>
        <begin position="127"/>
        <end position="204"/>
    </location>
</feature>
<reference evidence="2" key="1">
    <citation type="submission" date="2022-11" db="EMBL/GenBank/DDBJ databases">
        <authorList>
            <person name="Petersen C."/>
        </authorList>
    </citation>
    <scope>NUCLEOTIDE SEQUENCE</scope>
    <source>
        <strain evidence="2">IBT 19713</strain>
    </source>
</reference>
<gene>
    <name evidence="2" type="ORF">N7468_005197</name>
</gene>
<protein>
    <submittedName>
        <fullName evidence="2">Uncharacterized protein</fullName>
    </submittedName>
</protein>
<feature type="region of interest" description="Disordered" evidence="1">
    <location>
        <begin position="300"/>
        <end position="338"/>
    </location>
</feature>
<dbReference type="RefSeq" id="XP_058330234.1">
    <property type="nucleotide sequence ID" value="XM_058474494.1"/>
</dbReference>
<feature type="compositionally biased region" description="Basic and acidic residues" evidence="1">
    <location>
        <begin position="1"/>
        <end position="12"/>
    </location>
</feature>
<sequence length="338" mass="38009">MSLRKDAARSADEVSSFYDNLQPQWPGVETTPTFHPPFLGHAAYCTESLVPSTILTPISLPDSSFRPSPALSHHSPDYAPQDYRFTISESTQPQGLGITAAFPSEYPRTTAPSASYVDYAPDDLQYGLGDSSSISPQGPPLKRVKRALSQSSAHEDSKTVLPNPGGTERTEQKKKKNLASRSPFNHGPAPPGRGRRDPQAEEEDDFVEELRNQNTAWKVVREMFRGRFNKDASEARLQMRLLRRRERLQRWDEQDTQLLLNAAEIWEAKKYHFIAEKMKELGSTKDYSPKACKAQLKILESKQQGTRSVSPSALSDYQLSPTIPASRKRTRPHSQELE</sequence>
<dbReference type="GeneID" id="83201797"/>
<feature type="region of interest" description="Disordered" evidence="1">
    <location>
        <begin position="1"/>
        <end position="22"/>
    </location>
</feature>
<reference evidence="2" key="2">
    <citation type="journal article" date="2023" name="IMA Fungus">
        <title>Comparative genomic study of the Penicillium genus elucidates a diverse pangenome and 15 lateral gene transfer events.</title>
        <authorList>
            <person name="Petersen C."/>
            <person name="Sorensen T."/>
            <person name="Nielsen M.R."/>
            <person name="Sondergaard T.E."/>
            <person name="Sorensen J.L."/>
            <person name="Fitzpatrick D.A."/>
            <person name="Frisvad J.C."/>
            <person name="Nielsen K.L."/>
        </authorList>
    </citation>
    <scope>NUCLEOTIDE SEQUENCE</scope>
    <source>
        <strain evidence="2">IBT 19713</strain>
    </source>
</reference>
<organism evidence="2 3">
    <name type="scientific">Penicillium chermesinum</name>
    <dbReference type="NCBI Taxonomy" id="63820"/>
    <lineage>
        <taxon>Eukaryota</taxon>
        <taxon>Fungi</taxon>
        <taxon>Dikarya</taxon>
        <taxon>Ascomycota</taxon>
        <taxon>Pezizomycotina</taxon>
        <taxon>Eurotiomycetes</taxon>
        <taxon>Eurotiomycetidae</taxon>
        <taxon>Eurotiales</taxon>
        <taxon>Aspergillaceae</taxon>
        <taxon>Penicillium</taxon>
    </lineage>
</organism>
<accession>A0A9W9NZ20</accession>
<proteinExistence type="predicted"/>
<name>A0A9W9NZ20_9EURO</name>
<dbReference type="AlphaFoldDB" id="A0A9W9NZ20"/>
<evidence type="ECO:0000313" key="2">
    <source>
        <dbReference type="EMBL" id="KAJ5232241.1"/>
    </source>
</evidence>
<keyword evidence="3" id="KW-1185">Reference proteome</keyword>
<dbReference type="OrthoDB" id="5421421at2759"/>
<comment type="caution">
    <text evidence="2">The sequence shown here is derived from an EMBL/GenBank/DDBJ whole genome shotgun (WGS) entry which is preliminary data.</text>
</comment>
<evidence type="ECO:0000256" key="1">
    <source>
        <dbReference type="SAM" id="MobiDB-lite"/>
    </source>
</evidence>